<dbReference type="OrthoDB" id="5034579at2759"/>
<evidence type="ECO:0000313" key="7">
    <source>
        <dbReference type="Proteomes" id="UP000708208"/>
    </source>
</evidence>
<reference evidence="6" key="1">
    <citation type="submission" date="2021-06" db="EMBL/GenBank/DDBJ databases">
        <authorList>
            <person name="Hodson N. C."/>
            <person name="Mongue J. A."/>
            <person name="Jaron S. K."/>
        </authorList>
    </citation>
    <scope>NUCLEOTIDE SEQUENCE</scope>
</reference>
<keyword evidence="4" id="KW-0456">Lyase</keyword>
<keyword evidence="3" id="KW-0663">Pyridoxal phosphate</keyword>
<dbReference type="NCBIfam" id="TIGR01048">
    <property type="entry name" value="lysA"/>
    <property type="match status" value="1"/>
</dbReference>
<keyword evidence="7" id="KW-1185">Reference proteome</keyword>
<dbReference type="InterPro" id="IPR022644">
    <property type="entry name" value="De-COase2_N"/>
</dbReference>
<dbReference type="Pfam" id="PF02784">
    <property type="entry name" value="Orn_Arg_deC_N"/>
    <property type="match status" value="1"/>
</dbReference>
<dbReference type="GO" id="GO:0008836">
    <property type="term" value="F:diaminopimelate decarboxylase activity"/>
    <property type="evidence" value="ECO:0007669"/>
    <property type="project" value="InterPro"/>
</dbReference>
<organism evidence="6 7">
    <name type="scientific">Allacma fusca</name>
    <dbReference type="NCBI Taxonomy" id="39272"/>
    <lineage>
        <taxon>Eukaryota</taxon>
        <taxon>Metazoa</taxon>
        <taxon>Ecdysozoa</taxon>
        <taxon>Arthropoda</taxon>
        <taxon>Hexapoda</taxon>
        <taxon>Collembola</taxon>
        <taxon>Symphypleona</taxon>
        <taxon>Sminthuridae</taxon>
        <taxon>Allacma</taxon>
    </lineage>
</organism>
<proteinExistence type="predicted"/>
<evidence type="ECO:0000256" key="3">
    <source>
        <dbReference type="ARBA" id="ARBA00022898"/>
    </source>
</evidence>
<dbReference type="FunFam" id="3.20.20.10:FF:000003">
    <property type="entry name" value="Diaminopimelate decarboxylase"/>
    <property type="match status" value="1"/>
</dbReference>
<dbReference type="InterPro" id="IPR022657">
    <property type="entry name" value="De-COase2_CS"/>
</dbReference>
<name>A0A8J2JR36_9HEXA</name>
<comment type="cofactor">
    <cofactor evidence="1">
        <name>pyridoxal 5'-phosphate</name>
        <dbReference type="ChEBI" id="CHEBI:597326"/>
    </cofactor>
</comment>
<gene>
    <name evidence="6" type="ORF">AFUS01_LOCUS14624</name>
</gene>
<dbReference type="EMBL" id="CAJVCH010125396">
    <property type="protein sequence ID" value="CAG7725677.1"/>
    <property type="molecule type" value="Genomic_DNA"/>
</dbReference>
<evidence type="ECO:0000259" key="5">
    <source>
        <dbReference type="Pfam" id="PF02784"/>
    </source>
</evidence>
<dbReference type="InterPro" id="IPR002986">
    <property type="entry name" value="DAP_deCOOHase_LysA"/>
</dbReference>
<comment type="caution">
    <text evidence="6">The sequence shown here is derived from an EMBL/GenBank/DDBJ whole genome shotgun (WGS) entry which is preliminary data.</text>
</comment>
<evidence type="ECO:0000256" key="4">
    <source>
        <dbReference type="ARBA" id="ARBA00023239"/>
    </source>
</evidence>
<protein>
    <recommendedName>
        <fullName evidence="5">Orn/DAP/Arg decarboxylase 2 N-terminal domain-containing protein</fullName>
    </recommendedName>
</protein>
<sequence>MGTPPFYFQDGILFCEQVDIGELVNSLPTRIHQIPIQGKFIQTEVATTPFFLYSKAALRNNTRSYFDAMRTHNLNGALGYAVKANGNLNILEELKSLGVEMLITVSGYEILAGLKVGFLPRDIIFNGNGKQRWEIKLAIEHGILLNVDSVFDAEQILEISGKEFPQKEVQVLLRVQPPPFECNVAVHPYVNTSESSKFGFDTRDMNQILEILQEHEKIKVYGIHCHLGSCIYDPQVYEYIAGFVTDLSATLAKNEIHVKLLDIGGGIGINYHGTLPEPMSRILPKTLKVLLEPGRSLVGNSAVLVTKVLGTKRSRNKNYVIVDSSMTDLIRPCLYGSFHRIYPTKLYNFTQWGQFDVVGPVCETADFLGKNILLQRTLAKYLAVMDCGAYASSMSSNYNMRPKLEEYLVDGSSWKSIRNREMFQDITATYKYKESTSNATEIHN</sequence>
<dbReference type="PROSITE" id="PS00879">
    <property type="entry name" value="ODR_DC_2_2"/>
    <property type="match status" value="1"/>
</dbReference>
<dbReference type="AlphaFoldDB" id="A0A8J2JR36"/>
<keyword evidence="2" id="KW-0210">Decarboxylase</keyword>
<accession>A0A8J2JR36</accession>
<dbReference type="PANTHER" id="PTHR43727:SF2">
    <property type="entry name" value="GROUP IV DECARBOXYLASE"/>
    <property type="match status" value="1"/>
</dbReference>
<evidence type="ECO:0000256" key="1">
    <source>
        <dbReference type="ARBA" id="ARBA00001933"/>
    </source>
</evidence>
<dbReference type="Proteomes" id="UP000708208">
    <property type="component" value="Unassembled WGS sequence"/>
</dbReference>
<dbReference type="PANTHER" id="PTHR43727">
    <property type="entry name" value="DIAMINOPIMELATE DECARBOXYLASE"/>
    <property type="match status" value="1"/>
</dbReference>
<dbReference type="GO" id="GO:0009089">
    <property type="term" value="P:lysine biosynthetic process via diaminopimelate"/>
    <property type="evidence" value="ECO:0007669"/>
    <property type="project" value="InterPro"/>
</dbReference>
<evidence type="ECO:0000256" key="2">
    <source>
        <dbReference type="ARBA" id="ARBA00022793"/>
    </source>
</evidence>
<evidence type="ECO:0000313" key="6">
    <source>
        <dbReference type="EMBL" id="CAG7725677.1"/>
    </source>
</evidence>
<feature type="domain" description="Orn/DAP/Arg decarboxylase 2 N-terminal" evidence="5">
    <location>
        <begin position="75"/>
        <end position="298"/>
    </location>
</feature>
<dbReference type="CDD" id="cd06828">
    <property type="entry name" value="PLPDE_III_DapDC"/>
    <property type="match status" value="1"/>
</dbReference>